<dbReference type="EMBL" id="JARPXL010000001">
    <property type="protein sequence ID" value="MDT2542856.1"/>
    <property type="molecule type" value="Genomic_DNA"/>
</dbReference>
<comment type="caution">
    <text evidence="2">The sequence shown here is derived from an EMBL/GenBank/DDBJ whole genome shotgun (WGS) entry which is preliminary data.</text>
</comment>
<organism evidence="2 3">
    <name type="scientific">Enterococcus raffinosus</name>
    <dbReference type="NCBI Taxonomy" id="71452"/>
    <lineage>
        <taxon>Bacteria</taxon>
        <taxon>Bacillati</taxon>
        <taxon>Bacillota</taxon>
        <taxon>Bacilli</taxon>
        <taxon>Lactobacillales</taxon>
        <taxon>Enterococcaceae</taxon>
        <taxon>Enterococcus</taxon>
    </lineage>
</organism>
<protein>
    <submittedName>
        <fullName evidence="2">VOC family protein</fullName>
    </submittedName>
</protein>
<accession>A0AAW8T2Z2</accession>
<dbReference type="PANTHER" id="PTHR33990">
    <property type="entry name" value="PROTEIN YJDN-RELATED"/>
    <property type="match status" value="1"/>
</dbReference>
<dbReference type="InterPro" id="IPR029068">
    <property type="entry name" value="Glyas_Bleomycin-R_OHBP_Dase"/>
</dbReference>
<feature type="domain" description="PhnB-like" evidence="1">
    <location>
        <begin position="2"/>
        <end position="134"/>
    </location>
</feature>
<evidence type="ECO:0000259" key="1">
    <source>
        <dbReference type="Pfam" id="PF06983"/>
    </source>
</evidence>
<name>A0AAW8T2Z2_9ENTE</name>
<dbReference type="SUPFAM" id="SSF54593">
    <property type="entry name" value="Glyoxalase/Bleomycin resistance protein/Dihydroxybiphenyl dioxygenase"/>
    <property type="match status" value="1"/>
</dbReference>
<dbReference type="Proteomes" id="UP001254770">
    <property type="component" value="Unassembled WGS sequence"/>
</dbReference>
<dbReference type="AlphaFoldDB" id="A0AAW8T2Z2"/>
<dbReference type="Pfam" id="PF06983">
    <property type="entry name" value="3-dmu-9_3-mt"/>
    <property type="match status" value="1"/>
</dbReference>
<dbReference type="Gene3D" id="3.10.180.10">
    <property type="entry name" value="2,3-Dihydroxybiphenyl 1,2-Dioxygenase, domain 1"/>
    <property type="match status" value="1"/>
</dbReference>
<evidence type="ECO:0000313" key="3">
    <source>
        <dbReference type="Proteomes" id="UP001254770"/>
    </source>
</evidence>
<evidence type="ECO:0000313" key="2">
    <source>
        <dbReference type="EMBL" id="MDT2542856.1"/>
    </source>
</evidence>
<reference evidence="2" key="1">
    <citation type="submission" date="2023-03" db="EMBL/GenBank/DDBJ databases">
        <authorList>
            <person name="Shen W."/>
            <person name="Cai J."/>
        </authorList>
    </citation>
    <scope>NUCLEOTIDE SEQUENCE</scope>
    <source>
        <strain evidence="2">Y15</strain>
    </source>
</reference>
<sequence>MFTPYIRFNGNCEEAFLWYAQVFNGNVQHLSRYSDSSPNSDIFSTDKLNGKVMHARLTITDFNGLTGGDYLEPIEKNGNISIQVHLPEEAFARKVFSELSSKGTIIAEIVENPPPDDRSISGCVQDKYGVTWIVSAMKTV</sequence>
<proteinExistence type="predicted"/>
<dbReference type="PANTHER" id="PTHR33990:SF1">
    <property type="entry name" value="PROTEIN YJDN"/>
    <property type="match status" value="1"/>
</dbReference>
<dbReference type="RefSeq" id="WP_222225675.1">
    <property type="nucleotide sequence ID" value="NZ_CP081846.1"/>
</dbReference>
<dbReference type="InterPro" id="IPR028973">
    <property type="entry name" value="PhnB-like"/>
</dbReference>
<gene>
    <name evidence="2" type="ORF">P7D69_00665</name>
</gene>